<evidence type="ECO:0000313" key="3">
    <source>
        <dbReference type="Proteomes" id="UP000612282"/>
    </source>
</evidence>
<keyword evidence="1" id="KW-0472">Membrane</keyword>
<keyword evidence="1" id="KW-1133">Transmembrane helix</keyword>
<gene>
    <name evidence="2" type="ORF">Aco03nite_051830</name>
</gene>
<feature type="transmembrane region" description="Helical" evidence="1">
    <location>
        <begin position="200"/>
        <end position="221"/>
    </location>
</feature>
<dbReference type="EMBL" id="BOMG01000063">
    <property type="protein sequence ID" value="GID56779.1"/>
    <property type="molecule type" value="Genomic_DNA"/>
</dbReference>
<organism evidence="2 3">
    <name type="scientific">Actinoplanes couchii</name>
    <dbReference type="NCBI Taxonomy" id="403638"/>
    <lineage>
        <taxon>Bacteria</taxon>
        <taxon>Bacillati</taxon>
        <taxon>Actinomycetota</taxon>
        <taxon>Actinomycetes</taxon>
        <taxon>Micromonosporales</taxon>
        <taxon>Micromonosporaceae</taxon>
        <taxon>Actinoplanes</taxon>
    </lineage>
</organism>
<protein>
    <submittedName>
        <fullName evidence="2">Uncharacterized protein</fullName>
    </submittedName>
</protein>
<evidence type="ECO:0000313" key="2">
    <source>
        <dbReference type="EMBL" id="GID56779.1"/>
    </source>
</evidence>
<proteinExistence type="predicted"/>
<dbReference type="RefSeq" id="WP_203798719.1">
    <property type="nucleotide sequence ID" value="NZ_BAAAQE010000018.1"/>
</dbReference>
<sequence length="232" mass="24116">MSSFHRLLVPFAAAVLIGGIGGAGIGAGPAEAHGFSSTVYADVAEEPDGRVRTTLELEYDLFVVSAADYRKDDGLFREGTAAFEAADTVAQAAALDGHATAAVGYVTERFTVAAGGEDCVPARAGGFGMGVREGVPYTRLILDWTCTGDGGHELRSTLFPASEDYVRDTTTRVTYALGGERGNATLTADEPALTVGGSSVLVVTMAVILLAGAVSIVVVGYRRRRSSVVRHQ</sequence>
<name>A0ABQ3XE62_9ACTN</name>
<accession>A0ABQ3XE62</accession>
<evidence type="ECO:0000256" key="1">
    <source>
        <dbReference type="SAM" id="Phobius"/>
    </source>
</evidence>
<keyword evidence="3" id="KW-1185">Reference proteome</keyword>
<keyword evidence="1" id="KW-0812">Transmembrane</keyword>
<comment type="caution">
    <text evidence="2">The sequence shown here is derived from an EMBL/GenBank/DDBJ whole genome shotgun (WGS) entry which is preliminary data.</text>
</comment>
<dbReference type="Proteomes" id="UP000612282">
    <property type="component" value="Unassembled WGS sequence"/>
</dbReference>
<reference evidence="2 3" key="1">
    <citation type="submission" date="2021-01" db="EMBL/GenBank/DDBJ databases">
        <title>Whole genome shotgun sequence of Actinoplanes couchii NBRC 106145.</title>
        <authorList>
            <person name="Komaki H."/>
            <person name="Tamura T."/>
        </authorList>
    </citation>
    <scope>NUCLEOTIDE SEQUENCE [LARGE SCALE GENOMIC DNA]</scope>
    <source>
        <strain evidence="2 3">NBRC 106145</strain>
    </source>
</reference>